<dbReference type="STRING" id="1658174.A0A1J9Q4C7"/>
<dbReference type="Proteomes" id="UP000242791">
    <property type="component" value="Unassembled WGS sequence"/>
</dbReference>
<keyword evidence="1" id="KW-0732">Signal</keyword>
<dbReference type="VEuPathDB" id="FungiDB:ACJ73_05120"/>
<evidence type="ECO:0000313" key="3">
    <source>
        <dbReference type="EMBL" id="OJD23526.1"/>
    </source>
</evidence>
<dbReference type="EMBL" id="LGTZ01000771">
    <property type="protein sequence ID" value="OJD23526.1"/>
    <property type="molecule type" value="Genomic_DNA"/>
</dbReference>
<dbReference type="GO" id="GO:0006508">
    <property type="term" value="P:proteolysis"/>
    <property type="evidence" value="ECO:0007669"/>
    <property type="project" value="InterPro"/>
</dbReference>
<dbReference type="SUPFAM" id="SSF52743">
    <property type="entry name" value="Subtilisin-like"/>
    <property type="match status" value="1"/>
</dbReference>
<keyword evidence="4" id="KW-1185">Reference proteome</keyword>
<accession>A0A1J9Q4C7</accession>
<evidence type="ECO:0000313" key="4">
    <source>
        <dbReference type="Proteomes" id="UP000242791"/>
    </source>
</evidence>
<gene>
    <name evidence="3" type="ORF">ACJ73_05120</name>
</gene>
<keyword evidence="2" id="KW-0865">Zymogen</keyword>
<protein>
    <submittedName>
        <fullName evidence="3">Uncharacterized protein</fullName>
    </submittedName>
</protein>
<dbReference type="GO" id="GO:0004252">
    <property type="term" value="F:serine-type endopeptidase activity"/>
    <property type="evidence" value="ECO:0007669"/>
    <property type="project" value="InterPro"/>
</dbReference>
<organism evidence="3 4">
    <name type="scientific">Blastomyces percursus</name>
    <dbReference type="NCBI Taxonomy" id="1658174"/>
    <lineage>
        <taxon>Eukaryota</taxon>
        <taxon>Fungi</taxon>
        <taxon>Dikarya</taxon>
        <taxon>Ascomycota</taxon>
        <taxon>Pezizomycotina</taxon>
        <taxon>Eurotiomycetes</taxon>
        <taxon>Eurotiomycetidae</taxon>
        <taxon>Onygenales</taxon>
        <taxon>Ajellomycetaceae</taxon>
        <taxon>Blastomyces</taxon>
    </lineage>
</organism>
<dbReference type="AlphaFoldDB" id="A0A1J9Q4C7"/>
<sequence length="450" mass="49788">MLGAVVGAKLGIAKKIKPYIVRIPRRDPRGSNPTAEDYVLSLSKISDRYPHNRRTTRAILSMSWILLHGEFIQTPKCIFPFTGAGNVPSSIIEGWPTLFGANVSTLTKDELQRWLDIPEILVVGAVDAIEGRMSSNSGWDKRRHIPHVHAPGYDLWRTETRGVGLGLRITRNQGALRSLPLIQPASLLWNGAEWNGVAYCPYEWSIFQRRADDKLTDQCIAVATSTGDPTMYSSKVAAATSTDNLSHTASRTLTTPSITTYLTESPKPTDIGCTLETIDKCALSLKCGFPRRTGCLDGKCVCILPPPPPPNPPQPTNKGPTTLVTTTKNAPPAVTEKPKVPLKVTQRQCRDNDVYQGRSDITGKWVEYQAEHICDKSREIRPGESITDRKKSEGCEMAVNIVNPAEPLPGTECVNLLYENWEHRRNNAGVGGFIDVGCLRYEFIPRHPKR</sequence>
<evidence type="ECO:0000256" key="1">
    <source>
        <dbReference type="ARBA" id="ARBA00022729"/>
    </source>
</evidence>
<name>A0A1J9Q4C7_9EURO</name>
<proteinExistence type="predicted"/>
<evidence type="ECO:0000256" key="2">
    <source>
        <dbReference type="ARBA" id="ARBA00023145"/>
    </source>
</evidence>
<comment type="caution">
    <text evidence="3">The sequence shown here is derived from an EMBL/GenBank/DDBJ whole genome shotgun (WGS) entry which is preliminary data.</text>
</comment>
<dbReference type="InterPro" id="IPR036852">
    <property type="entry name" value="Peptidase_S8/S53_dom_sf"/>
</dbReference>
<dbReference type="OrthoDB" id="1896086at2759"/>
<reference evidence="3 4" key="1">
    <citation type="submission" date="2015-08" db="EMBL/GenBank/DDBJ databases">
        <title>Emmonsia species relationships and genome sequence.</title>
        <authorList>
            <person name="Cuomo C.A."/>
            <person name="Schwartz I.S."/>
            <person name="Kenyon C."/>
            <person name="De Hoog G.S."/>
            <person name="Govender N.P."/>
            <person name="Botha A."/>
            <person name="Moreno L."/>
            <person name="De Vries M."/>
            <person name="Munoz J.F."/>
            <person name="Stielow J.B."/>
        </authorList>
    </citation>
    <scope>NUCLEOTIDE SEQUENCE [LARGE SCALE GENOMIC DNA]</scope>
    <source>
        <strain evidence="3 4">EI222</strain>
    </source>
</reference>